<evidence type="ECO:0000256" key="4">
    <source>
        <dbReference type="ARBA" id="ARBA00022692"/>
    </source>
</evidence>
<dbReference type="InterPro" id="IPR036259">
    <property type="entry name" value="MFS_trans_sf"/>
</dbReference>
<keyword evidence="6 12" id="KW-1133">Transmembrane helix</keyword>
<reference evidence="15" key="1">
    <citation type="submission" date="2025-08" db="UniProtKB">
        <authorList>
            <consortium name="RefSeq"/>
        </authorList>
    </citation>
    <scope>IDENTIFICATION</scope>
    <source>
        <tissue evidence="15">Whole body</tissue>
    </source>
</reference>
<evidence type="ECO:0000256" key="8">
    <source>
        <dbReference type="ARBA" id="ARBA00023136"/>
    </source>
</evidence>
<feature type="transmembrane region" description="Helical" evidence="12">
    <location>
        <begin position="161"/>
        <end position="187"/>
    </location>
</feature>
<evidence type="ECO:0000313" key="15">
    <source>
        <dbReference type="RefSeq" id="XP_025422382.1"/>
    </source>
</evidence>
<keyword evidence="9" id="KW-0739">Sodium transport</keyword>
<dbReference type="CDD" id="cd17318">
    <property type="entry name" value="MFS_SLC17"/>
    <property type="match status" value="1"/>
</dbReference>
<dbReference type="Gene3D" id="1.20.1250.20">
    <property type="entry name" value="MFS general substrate transporter like domains"/>
    <property type="match status" value="2"/>
</dbReference>
<dbReference type="RefSeq" id="XP_025422382.1">
    <property type="nucleotide sequence ID" value="XM_025566597.1"/>
</dbReference>
<dbReference type="OrthoDB" id="2985014at2759"/>
<evidence type="ECO:0000256" key="3">
    <source>
        <dbReference type="ARBA" id="ARBA00022448"/>
    </source>
</evidence>
<evidence type="ECO:0000256" key="9">
    <source>
        <dbReference type="ARBA" id="ARBA00023201"/>
    </source>
</evidence>
<evidence type="ECO:0000313" key="14">
    <source>
        <dbReference type="Proteomes" id="UP000694846"/>
    </source>
</evidence>
<keyword evidence="3" id="KW-0813">Transport</keyword>
<dbReference type="PANTHER" id="PTHR11662">
    <property type="entry name" value="SOLUTE CARRIER FAMILY 17"/>
    <property type="match status" value="1"/>
</dbReference>
<comment type="similarity">
    <text evidence="2">Belongs to the major facilitator superfamily. Sodium/anion cotransporter family.</text>
</comment>
<dbReference type="InterPro" id="IPR020846">
    <property type="entry name" value="MFS_dom"/>
</dbReference>
<feature type="transmembrane region" description="Helical" evidence="12">
    <location>
        <begin position="334"/>
        <end position="351"/>
    </location>
</feature>
<dbReference type="InterPro" id="IPR050382">
    <property type="entry name" value="MFS_Na/Anion_cotransporter"/>
</dbReference>
<evidence type="ECO:0000256" key="6">
    <source>
        <dbReference type="ARBA" id="ARBA00022989"/>
    </source>
</evidence>
<feature type="transmembrane region" description="Helical" evidence="12">
    <location>
        <begin position="132"/>
        <end position="149"/>
    </location>
</feature>
<keyword evidence="5" id="KW-0769">Symport</keyword>
<evidence type="ECO:0000256" key="11">
    <source>
        <dbReference type="ARBA" id="ARBA00068450"/>
    </source>
</evidence>
<dbReference type="FunFam" id="1.20.1250.20:FF:000144">
    <property type="entry name" value="Picot, isoform B"/>
    <property type="match status" value="1"/>
</dbReference>
<evidence type="ECO:0000259" key="13">
    <source>
        <dbReference type="PROSITE" id="PS50850"/>
    </source>
</evidence>
<dbReference type="Pfam" id="PF07690">
    <property type="entry name" value="MFS_1"/>
    <property type="match status" value="1"/>
</dbReference>
<accession>A0A8B8GIP9</accession>
<dbReference type="AlphaFoldDB" id="A0A8B8GIP9"/>
<keyword evidence="8 12" id="KW-0472">Membrane</keyword>
<feature type="transmembrane region" description="Helical" evidence="12">
    <location>
        <begin position="26"/>
        <end position="51"/>
    </location>
</feature>
<dbReference type="GO" id="GO:0015293">
    <property type="term" value="F:symporter activity"/>
    <property type="evidence" value="ECO:0007669"/>
    <property type="project" value="UniProtKB-KW"/>
</dbReference>
<dbReference type="Proteomes" id="UP000694846">
    <property type="component" value="Unplaced"/>
</dbReference>
<evidence type="ECO:0000256" key="12">
    <source>
        <dbReference type="SAM" id="Phobius"/>
    </source>
</evidence>
<dbReference type="InterPro" id="IPR011701">
    <property type="entry name" value="MFS"/>
</dbReference>
<feature type="transmembrane region" description="Helical" evidence="12">
    <location>
        <begin position="425"/>
        <end position="443"/>
    </location>
</feature>
<comment type="function">
    <text evidence="10">May be an inorganic phosphate cotransporter.</text>
</comment>
<evidence type="ECO:0000256" key="5">
    <source>
        <dbReference type="ARBA" id="ARBA00022847"/>
    </source>
</evidence>
<feature type="domain" description="Major facilitator superfamily (MFS) profile" evidence="13">
    <location>
        <begin position="25"/>
        <end position="448"/>
    </location>
</feature>
<feature type="transmembrane region" description="Helical" evidence="12">
    <location>
        <begin position="294"/>
        <end position="313"/>
    </location>
</feature>
<keyword evidence="14" id="KW-1185">Reference proteome</keyword>
<evidence type="ECO:0000256" key="1">
    <source>
        <dbReference type="ARBA" id="ARBA00004141"/>
    </source>
</evidence>
<gene>
    <name evidence="15" type="primary">LOC112692068</name>
</gene>
<evidence type="ECO:0000256" key="10">
    <source>
        <dbReference type="ARBA" id="ARBA00054632"/>
    </source>
</evidence>
<feature type="transmembrane region" description="Helical" evidence="12">
    <location>
        <begin position="193"/>
        <end position="213"/>
    </location>
</feature>
<feature type="transmembrane region" description="Helical" evidence="12">
    <location>
        <begin position="389"/>
        <end position="413"/>
    </location>
</feature>
<keyword evidence="9" id="KW-0406">Ion transport</keyword>
<evidence type="ECO:0000256" key="7">
    <source>
        <dbReference type="ARBA" id="ARBA00023053"/>
    </source>
</evidence>
<keyword evidence="4 12" id="KW-0812">Transmembrane</keyword>
<sequence length="469" mass="52146">MEDDKKSEVEKDSTDTFSWGERHKQILLLFLCMVIAYAMRVNLSVGIVAMTDKSSANQEFIELHWNESTKSTVLSSFFWGYLITQVYAGQMAQKYGGKYFLVGSIGVSAFLTIITPISAIHGGVAAMCLNRMVQGMAQGFIFPVINVMLSKWAPKSEKSRLVSFVFSGTQFGSLVMLPVAGFLASSVGGWPSIFYVGGVIALVWVLAWCLMGANSPAEHHTISEAEKKYIITSLSNTTSKKFLPTPWSKIIKSMPMWTLLISHMAQNWGFWILLTNMPTYINYILKFNIKSNGFLSALPYLIMWILIILFSWISDYIKINSLMSDTNQRKMWNSIAHWGGALALFVLYLFDTSAMEAIILLTVALSLNSGIFTGFLTNHMDLAPNFAGTLMGITNSLANITSILGPLLVGFIVTDSSNKEQWGMVFLYSAAIFFVGNLIYVIFGTAEIQPWNDLSNRNEIQAEDASENS</sequence>
<proteinExistence type="inferred from homology"/>
<dbReference type="PROSITE" id="PS50850">
    <property type="entry name" value="MFS"/>
    <property type="match status" value="1"/>
</dbReference>
<dbReference type="PANTHER" id="PTHR11662:SF280">
    <property type="entry name" value="FI21844P1-RELATED"/>
    <property type="match status" value="1"/>
</dbReference>
<organism evidence="14 15">
    <name type="scientific">Sipha flava</name>
    <name type="common">yellow sugarcane aphid</name>
    <dbReference type="NCBI Taxonomy" id="143950"/>
    <lineage>
        <taxon>Eukaryota</taxon>
        <taxon>Metazoa</taxon>
        <taxon>Ecdysozoa</taxon>
        <taxon>Arthropoda</taxon>
        <taxon>Hexapoda</taxon>
        <taxon>Insecta</taxon>
        <taxon>Pterygota</taxon>
        <taxon>Neoptera</taxon>
        <taxon>Paraneoptera</taxon>
        <taxon>Hemiptera</taxon>
        <taxon>Sternorrhyncha</taxon>
        <taxon>Aphidomorpha</taxon>
        <taxon>Aphidoidea</taxon>
        <taxon>Aphididae</taxon>
        <taxon>Sipha</taxon>
    </lineage>
</organism>
<protein>
    <recommendedName>
        <fullName evidence="11">Putative inorganic phosphate cotransporter</fullName>
    </recommendedName>
</protein>
<dbReference type="GO" id="GO:0016020">
    <property type="term" value="C:membrane"/>
    <property type="evidence" value="ECO:0007669"/>
    <property type="project" value="UniProtKB-SubCell"/>
</dbReference>
<comment type="subcellular location">
    <subcellularLocation>
        <location evidence="1">Membrane</location>
        <topology evidence="1">Multi-pass membrane protein</topology>
    </subcellularLocation>
</comment>
<dbReference type="FunFam" id="1.20.1250.20:FF:000003">
    <property type="entry name" value="Solute carrier family 17 member 3"/>
    <property type="match status" value="1"/>
</dbReference>
<feature type="transmembrane region" description="Helical" evidence="12">
    <location>
        <begin position="357"/>
        <end position="377"/>
    </location>
</feature>
<dbReference type="SUPFAM" id="SSF103473">
    <property type="entry name" value="MFS general substrate transporter"/>
    <property type="match status" value="1"/>
</dbReference>
<name>A0A8B8GIP9_9HEMI</name>
<dbReference type="GO" id="GO:0006820">
    <property type="term" value="P:monoatomic anion transport"/>
    <property type="evidence" value="ECO:0007669"/>
    <property type="project" value="TreeGrafter"/>
</dbReference>
<feature type="transmembrane region" description="Helical" evidence="12">
    <location>
        <begin position="100"/>
        <end position="120"/>
    </location>
</feature>
<dbReference type="GeneID" id="112692068"/>
<dbReference type="GO" id="GO:0006814">
    <property type="term" value="P:sodium ion transport"/>
    <property type="evidence" value="ECO:0007669"/>
    <property type="project" value="UniProtKB-KW"/>
</dbReference>
<evidence type="ECO:0000256" key="2">
    <source>
        <dbReference type="ARBA" id="ARBA00008586"/>
    </source>
</evidence>
<keyword evidence="7" id="KW-0915">Sodium</keyword>